<keyword evidence="3" id="KW-1185">Reference proteome</keyword>
<comment type="caution">
    <text evidence="2">The sequence shown here is derived from an EMBL/GenBank/DDBJ whole genome shotgun (WGS) entry which is preliminary data.</text>
</comment>
<gene>
    <name evidence="2" type="ORF">EV670_1438</name>
</gene>
<reference evidence="2 3" key="1">
    <citation type="submission" date="2019-02" db="EMBL/GenBank/DDBJ databases">
        <title>Genomic Encyclopedia of Type Strains, Phase IV (KMG-IV): sequencing the most valuable type-strain genomes for metagenomic binning, comparative biology and taxonomic classification.</title>
        <authorList>
            <person name="Goeker M."/>
        </authorList>
    </citation>
    <scope>NUCLEOTIDE SEQUENCE [LARGE SCALE GENOMIC DNA]</scope>
    <source>
        <strain evidence="2 3">DSM 19570</strain>
    </source>
</reference>
<dbReference type="AlphaFoldDB" id="A0A4V2FU53"/>
<evidence type="ECO:0000313" key="2">
    <source>
        <dbReference type="EMBL" id="RZU00726.1"/>
    </source>
</evidence>
<keyword evidence="1" id="KW-0732">Signal</keyword>
<evidence type="ECO:0000256" key="1">
    <source>
        <dbReference type="SAM" id="SignalP"/>
    </source>
</evidence>
<dbReference type="EMBL" id="SHKP01000005">
    <property type="protein sequence ID" value="RZU00726.1"/>
    <property type="molecule type" value="Genomic_DNA"/>
</dbReference>
<evidence type="ECO:0000313" key="3">
    <source>
        <dbReference type="Proteomes" id="UP000293671"/>
    </source>
</evidence>
<feature type="chain" id="PRO_5020726825" description="DUF4148 domain-containing protein" evidence="1">
    <location>
        <begin position="24"/>
        <end position="101"/>
    </location>
</feature>
<dbReference type="Proteomes" id="UP000293671">
    <property type="component" value="Unassembled WGS sequence"/>
</dbReference>
<sequence>MKSYLVLSALAASAVLLSLPAEAQTATMSNAESEIYGPSVPANVTAKPASSSVGRAAVTAELARARNAGEMDFAYAELNGTLPQRGQVSASEMRIARRDAK</sequence>
<feature type="signal peptide" evidence="1">
    <location>
        <begin position="1"/>
        <end position="23"/>
    </location>
</feature>
<evidence type="ECO:0008006" key="4">
    <source>
        <dbReference type="Google" id="ProtNLM"/>
    </source>
</evidence>
<dbReference type="RefSeq" id="WP_130431166.1">
    <property type="nucleotide sequence ID" value="NZ_SHKP01000005.1"/>
</dbReference>
<proteinExistence type="predicted"/>
<organism evidence="2 3">
    <name type="scientific">Rivibacter subsaxonicus</name>
    <dbReference type="NCBI Taxonomy" id="457575"/>
    <lineage>
        <taxon>Bacteria</taxon>
        <taxon>Pseudomonadati</taxon>
        <taxon>Pseudomonadota</taxon>
        <taxon>Betaproteobacteria</taxon>
        <taxon>Burkholderiales</taxon>
        <taxon>Rivibacter</taxon>
    </lineage>
</organism>
<name>A0A4V2FU53_9BURK</name>
<protein>
    <recommendedName>
        <fullName evidence="4">DUF4148 domain-containing protein</fullName>
    </recommendedName>
</protein>
<accession>A0A4V2FU53</accession>